<sequence length="322" mass="36742">MTGNSSMFCSYTPCNGTQMDLCKGKKIGSAREVDGLWMYLSLKISLTTPKILFRGRLEEKRIFGKGSFRAFTTNLSRVSIPRDIHEALQVPEWREVVNEEMKALFKNHTWEVTNLPIRKKPVGCKWAFTVKFKADGSIERHKARLVAKAKMDWALQQLDVKNAFLHGDLEEEVFMELPPVYVDDIILTRSDEGEMLRLKKALAQSFEIKDLGNLRYFLGMLGCKPIDTPIDVNIKMSTHIGGKEVDREGYQRLVGKLIYLSHTRPNIAFAISLVSQFMHNPKEDHPQAVFRILRYLKGSPGRGLLFSKQDKSLDVEAFTDAN</sequence>
<comment type="caution">
    <text evidence="1">The sequence shown here is derived from an EMBL/GenBank/DDBJ whole genome shotgun (WGS) entry which is preliminary data.</text>
</comment>
<name>A0A438EC24_VITVI</name>
<dbReference type="AlphaFoldDB" id="A0A438EC24"/>
<dbReference type="EMBL" id="QGNW01001336">
    <property type="protein sequence ID" value="RVW45224.1"/>
    <property type="molecule type" value="Genomic_DNA"/>
</dbReference>
<organism evidence="1 2">
    <name type="scientific">Vitis vinifera</name>
    <name type="common">Grape</name>
    <dbReference type="NCBI Taxonomy" id="29760"/>
    <lineage>
        <taxon>Eukaryota</taxon>
        <taxon>Viridiplantae</taxon>
        <taxon>Streptophyta</taxon>
        <taxon>Embryophyta</taxon>
        <taxon>Tracheophyta</taxon>
        <taxon>Spermatophyta</taxon>
        <taxon>Magnoliopsida</taxon>
        <taxon>eudicotyledons</taxon>
        <taxon>Gunneridae</taxon>
        <taxon>Pentapetalae</taxon>
        <taxon>rosids</taxon>
        <taxon>Vitales</taxon>
        <taxon>Vitaceae</taxon>
        <taxon>Viteae</taxon>
        <taxon>Vitis</taxon>
    </lineage>
</organism>
<proteinExistence type="predicted"/>
<evidence type="ECO:0000313" key="2">
    <source>
        <dbReference type="Proteomes" id="UP000288805"/>
    </source>
</evidence>
<dbReference type="SUPFAM" id="SSF56672">
    <property type="entry name" value="DNA/RNA polymerases"/>
    <property type="match status" value="1"/>
</dbReference>
<dbReference type="PANTHER" id="PTHR11439">
    <property type="entry name" value="GAG-POL-RELATED RETROTRANSPOSON"/>
    <property type="match status" value="1"/>
</dbReference>
<protein>
    <submittedName>
        <fullName evidence="1">Retrovirus-related Pol polyprotein from transposon RE1</fullName>
    </submittedName>
</protein>
<reference evidence="1 2" key="1">
    <citation type="journal article" date="2018" name="PLoS Genet.">
        <title>Population sequencing reveals clonal diversity and ancestral inbreeding in the grapevine cultivar Chardonnay.</title>
        <authorList>
            <person name="Roach M.J."/>
            <person name="Johnson D.L."/>
            <person name="Bohlmann J."/>
            <person name="van Vuuren H.J."/>
            <person name="Jones S.J."/>
            <person name="Pretorius I.S."/>
            <person name="Schmidt S.A."/>
            <person name="Borneman A.R."/>
        </authorList>
    </citation>
    <scope>NUCLEOTIDE SEQUENCE [LARGE SCALE GENOMIC DNA]</scope>
    <source>
        <strain evidence="2">cv. Chardonnay</strain>
        <tissue evidence="1">Leaf</tissue>
    </source>
</reference>
<gene>
    <name evidence="1" type="primary">RE1_595</name>
    <name evidence="1" type="ORF">CK203_067481</name>
</gene>
<dbReference type="InterPro" id="IPR043502">
    <property type="entry name" value="DNA/RNA_pol_sf"/>
</dbReference>
<accession>A0A438EC24</accession>
<dbReference type="Proteomes" id="UP000288805">
    <property type="component" value="Unassembled WGS sequence"/>
</dbReference>
<dbReference type="PANTHER" id="PTHR11439:SF467">
    <property type="entry name" value="INTEGRASE CATALYTIC DOMAIN-CONTAINING PROTEIN"/>
    <property type="match status" value="1"/>
</dbReference>
<evidence type="ECO:0000313" key="1">
    <source>
        <dbReference type="EMBL" id="RVW45224.1"/>
    </source>
</evidence>